<evidence type="ECO:0000259" key="7">
    <source>
        <dbReference type="PROSITE" id="PS51755"/>
    </source>
</evidence>
<dbReference type="GO" id="GO:0005829">
    <property type="term" value="C:cytosol"/>
    <property type="evidence" value="ECO:0007669"/>
    <property type="project" value="TreeGrafter"/>
</dbReference>
<evidence type="ECO:0000256" key="4">
    <source>
        <dbReference type="PROSITE-ProRule" id="PRU00169"/>
    </source>
</evidence>
<dbReference type="Gene3D" id="1.10.10.10">
    <property type="entry name" value="Winged helix-like DNA-binding domain superfamily/Winged helix DNA-binding domain"/>
    <property type="match status" value="1"/>
</dbReference>
<dbReference type="InterPro" id="IPR001789">
    <property type="entry name" value="Sig_transdc_resp-reg_receiver"/>
</dbReference>
<proteinExistence type="predicted"/>
<feature type="modified residue" description="4-aspartylphosphate" evidence="4">
    <location>
        <position position="51"/>
    </location>
</feature>
<dbReference type="GO" id="GO:0000976">
    <property type="term" value="F:transcription cis-regulatory region binding"/>
    <property type="evidence" value="ECO:0007669"/>
    <property type="project" value="TreeGrafter"/>
</dbReference>
<dbReference type="InterPro" id="IPR001867">
    <property type="entry name" value="OmpR/PhoB-type_DNA-bd"/>
</dbReference>
<evidence type="ECO:0000256" key="5">
    <source>
        <dbReference type="PROSITE-ProRule" id="PRU01091"/>
    </source>
</evidence>
<dbReference type="PROSITE" id="PS50110">
    <property type="entry name" value="RESPONSE_REGULATORY"/>
    <property type="match status" value="1"/>
</dbReference>
<keyword evidence="1 4" id="KW-0597">Phosphoprotein</keyword>
<accession>A0A8D5G6Y3</accession>
<evidence type="ECO:0000313" key="8">
    <source>
        <dbReference type="EMBL" id="BCM24292.1"/>
    </source>
</evidence>
<gene>
    <name evidence="8" type="ORF">ZMTM_05510</name>
</gene>
<dbReference type="PROSITE" id="PS51755">
    <property type="entry name" value="OMPR_PHOB"/>
    <property type="match status" value="1"/>
</dbReference>
<evidence type="ECO:0000259" key="6">
    <source>
        <dbReference type="PROSITE" id="PS50110"/>
    </source>
</evidence>
<dbReference type="Gene3D" id="6.10.250.690">
    <property type="match status" value="1"/>
</dbReference>
<dbReference type="InterPro" id="IPR039420">
    <property type="entry name" value="WalR-like"/>
</dbReference>
<dbReference type="GO" id="GO:0006355">
    <property type="term" value="P:regulation of DNA-templated transcription"/>
    <property type="evidence" value="ECO:0007669"/>
    <property type="project" value="InterPro"/>
</dbReference>
<evidence type="ECO:0000256" key="1">
    <source>
        <dbReference type="ARBA" id="ARBA00022553"/>
    </source>
</evidence>
<feature type="DNA-binding region" description="OmpR/PhoB-type" evidence="5">
    <location>
        <begin position="126"/>
        <end position="226"/>
    </location>
</feature>
<reference evidence="8" key="1">
    <citation type="journal article" date="2021" name="Arch. Microbiol.">
        <title>Methyloradius palustris gen. nov., sp. nov., a methanol-oxidizing bacterium isolated from snow.</title>
        <authorList>
            <person name="Miyadera T."/>
            <person name="Kojima H."/>
            <person name="Fukui M."/>
        </authorList>
    </citation>
    <scope>NUCLEOTIDE SEQUENCE</scope>
    <source>
        <strain evidence="8">Zm11</strain>
    </source>
</reference>
<evidence type="ECO:0000313" key="9">
    <source>
        <dbReference type="Proteomes" id="UP000826722"/>
    </source>
</evidence>
<dbReference type="SUPFAM" id="SSF52172">
    <property type="entry name" value="CheY-like"/>
    <property type="match status" value="1"/>
</dbReference>
<dbReference type="SMART" id="SM00862">
    <property type="entry name" value="Trans_reg_C"/>
    <property type="match status" value="1"/>
</dbReference>
<sequence>MRIAALDDNIDELDLVRKTMLSIGHECHVFSKGEALLRALGRESFDLILLDWELPDISGPEIVEWIRTNIADPIPVLMLTNRSEEVDVVHALSIGADDFMTKPIRAKELTARVQAILRRLYPPQEKAEYIWGKYRFVTSSQQLEFDGQPVVLKTKEYELALFLFRNLGRLLSRQYLKEQLWGIKAAELNSRSLDTHVSSVRNKLGLNPQNGFRLTSVYGFGYRLEIAE</sequence>
<feature type="domain" description="OmpR/PhoB-type" evidence="7">
    <location>
        <begin position="126"/>
        <end position="226"/>
    </location>
</feature>
<dbReference type="GO" id="GO:0032993">
    <property type="term" value="C:protein-DNA complex"/>
    <property type="evidence" value="ECO:0007669"/>
    <property type="project" value="TreeGrafter"/>
</dbReference>
<dbReference type="GO" id="GO:0000156">
    <property type="term" value="F:phosphorelay response regulator activity"/>
    <property type="evidence" value="ECO:0007669"/>
    <property type="project" value="TreeGrafter"/>
</dbReference>
<keyword evidence="2" id="KW-0902">Two-component regulatory system</keyword>
<keyword evidence="3 5" id="KW-0238">DNA-binding</keyword>
<dbReference type="Pfam" id="PF00486">
    <property type="entry name" value="Trans_reg_C"/>
    <property type="match status" value="1"/>
</dbReference>
<dbReference type="CDD" id="cd00383">
    <property type="entry name" value="trans_reg_C"/>
    <property type="match status" value="1"/>
</dbReference>
<keyword evidence="9" id="KW-1185">Reference proteome</keyword>
<evidence type="ECO:0000256" key="2">
    <source>
        <dbReference type="ARBA" id="ARBA00023012"/>
    </source>
</evidence>
<dbReference type="EMBL" id="AP024110">
    <property type="protein sequence ID" value="BCM24292.1"/>
    <property type="molecule type" value="Genomic_DNA"/>
</dbReference>
<dbReference type="CDD" id="cd17574">
    <property type="entry name" value="REC_OmpR"/>
    <property type="match status" value="1"/>
</dbReference>
<feature type="domain" description="Response regulatory" evidence="6">
    <location>
        <begin position="2"/>
        <end position="117"/>
    </location>
</feature>
<dbReference type="InterPro" id="IPR011006">
    <property type="entry name" value="CheY-like_superfamily"/>
</dbReference>
<dbReference type="PANTHER" id="PTHR48111:SF40">
    <property type="entry name" value="PHOSPHATE REGULON TRANSCRIPTIONAL REGULATORY PROTEIN PHOB"/>
    <property type="match status" value="1"/>
</dbReference>
<dbReference type="RefSeq" id="WP_221764839.1">
    <property type="nucleotide sequence ID" value="NZ_AP024110.1"/>
</dbReference>
<dbReference type="Gene3D" id="3.40.50.2300">
    <property type="match status" value="1"/>
</dbReference>
<dbReference type="SMART" id="SM00448">
    <property type="entry name" value="REC"/>
    <property type="match status" value="1"/>
</dbReference>
<dbReference type="KEGG" id="mpau:ZMTM_05510"/>
<dbReference type="Proteomes" id="UP000826722">
    <property type="component" value="Chromosome"/>
</dbReference>
<evidence type="ECO:0000256" key="3">
    <source>
        <dbReference type="ARBA" id="ARBA00023125"/>
    </source>
</evidence>
<dbReference type="AlphaFoldDB" id="A0A8D5G6Y3"/>
<name>A0A8D5G6Y3_9PROT</name>
<protein>
    <submittedName>
        <fullName evidence="8">DNA-binding response regulator</fullName>
    </submittedName>
</protein>
<dbReference type="InterPro" id="IPR036388">
    <property type="entry name" value="WH-like_DNA-bd_sf"/>
</dbReference>
<organism evidence="8 9">
    <name type="scientific">Methyloradius palustris</name>
    <dbReference type="NCBI Taxonomy" id="2778876"/>
    <lineage>
        <taxon>Bacteria</taxon>
        <taxon>Pseudomonadati</taxon>
        <taxon>Pseudomonadota</taxon>
        <taxon>Betaproteobacteria</taxon>
        <taxon>Nitrosomonadales</taxon>
        <taxon>Methylophilaceae</taxon>
        <taxon>Methyloradius</taxon>
    </lineage>
</organism>
<dbReference type="PANTHER" id="PTHR48111">
    <property type="entry name" value="REGULATOR OF RPOS"/>
    <property type="match status" value="1"/>
</dbReference>
<dbReference type="Pfam" id="PF00072">
    <property type="entry name" value="Response_reg"/>
    <property type="match status" value="1"/>
</dbReference>